<accession>A0AAV9PM41</accession>
<gene>
    <name evidence="1" type="ORF">LTR77_001977</name>
</gene>
<dbReference type="Proteomes" id="UP001337655">
    <property type="component" value="Unassembled WGS sequence"/>
</dbReference>
<dbReference type="EMBL" id="JAVRRT010000003">
    <property type="protein sequence ID" value="KAK5173296.1"/>
    <property type="molecule type" value="Genomic_DNA"/>
</dbReference>
<proteinExistence type="predicted"/>
<sequence length="210" mass="24071">MASIATSDNVEAIERNTTTEIDAATDSPSSKCYLLALPAELQNKIFDMVVPHRAIIRPEVIDGVYTTRMREPALLSVCRTIRQQLRDSYYRDNYFRIGYRDLPKRRGGKAHMWPRFTLEKVLSVMDQLDGRFHLIRNMEVLLSDQPGTDDGYDHITFILTFRVVHGTFSASAHERGESVSRLFEQVKALIGGDVEFEGKERVEWDHHLTG</sequence>
<reference evidence="1 2" key="1">
    <citation type="submission" date="2023-08" db="EMBL/GenBank/DDBJ databases">
        <title>Black Yeasts Isolated from many extreme environments.</title>
        <authorList>
            <person name="Coleine C."/>
            <person name="Stajich J.E."/>
            <person name="Selbmann L."/>
        </authorList>
    </citation>
    <scope>NUCLEOTIDE SEQUENCE [LARGE SCALE GENOMIC DNA]</scope>
    <source>
        <strain evidence="1 2">CCFEE 5935</strain>
    </source>
</reference>
<name>A0AAV9PM41_9PEZI</name>
<organism evidence="1 2">
    <name type="scientific">Saxophila tyrrhenica</name>
    <dbReference type="NCBI Taxonomy" id="1690608"/>
    <lineage>
        <taxon>Eukaryota</taxon>
        <taxon>Fungi</taxon>
        <taxon>Dikarya</taxon>
        <taxon>Ascomycota</taxon>
        <taxon>Pezizomycotina</taxon>
        <taxon>Dothideomycetes</taxon>
        <taxon>Dothideomycetidae</taxon>
        <taxon>Mycosphaerellales</taxon>
        <taxon>Extremaceae</taxon>
        <taxon>Saxophila</taxon>
    </lineage>
</organism>
<keyword evidence="2" id="KW-1185">Reference proteome</keyword>
<comment type="caution">
    <text evidence="1">The sequence shown here is derived from an EMBL/GenBank/DDBJ whole genome shotgun (WGS) entry which is preliminary data.</text>
</comment>
<evidence type="ECO:0000313" key="1">
    <source>
        <dbReference type="EMBL" id="KAK5173296.1"/>
    </source>
</evidence>
<protein>
    <recommendedName>
        <fullName evidence="3">F-box domain-containing protein</fullName>
    </recommendedName>
</protein>
<evidence type="ECO:0008006" key="3">
    <source>
        <dbReference type="Google" id="ProtNLM"/>
    </source>
</evidence>
<dbReference type="GeneID" id="89923324"/>
<dbReference type="AlphaFoldDB" id="A0AAV9PM41"/>
<dbReference type="RefSeq" id="XP_064661991.1">
    <property type="nucleotide sequence ID" value="XM_064799236.1"/>
</dbReference>
<evidence type="ECO:0000313" key="2">
    <source>
        <dbReference type="Proteomes" id="UP001337655"/>
    </source>
</evidence>